<evidence type="ECO:0000313" key="2">
    <source>
        <dbReference type="Proteomes" id="UP001500604"/>
    </source>
</evidence>
<name>A0ABP8V4Q3_9GAMM</name>
<protein>
    <submittedName>
        <fullName evidence="1">DUF523 domain-containing protein</fullName>
    </submittedName>
</protein>
<keyword evidence="2" id="KW-1185">Reference proteome</keyword>
<organism evidence="1 2">
    <name type="scientific">Kistimonas scapharcae</name>
    <dbReference type="NCBI Taxonomy" id="1036133"/>
    <lineage>
        <taxon>Bacteria</taxon>
        <taxon>Pseudomonadati</taxon>
        <taxon>Pseudomonadota</taxon>
        <taxon>Gammaproteobacteria</taxon>
        <taxon>Oceanospirillales</taxon>
        <taxon>Endozoicomonadaceae</taxon>
        <taxon>Kistimonas</taxon>
    </lineage>
</organism>
<gene>
    <name evidence="1" type="ORF">GCM10023116_26670</name>
</gene>
<accession>A0ABP8V4Q3</accession>
<proteinExistence type="predicted"/>
<dbReference type="Pfam" id="PF04463">
    <property type="entry name" value="2-thiour_desulf"/>
    <property type="match status" value="1"/>
</dbReference>
<sequence>MSKKKVLVSACLLGEKCRFDGCSCTNDDLINDLDPVELIPVCPEEMGGLSTPRPRARVVGDRDDADGHAVIKGEAKVLTHEGNDVTHEYLKGGERTLNVAESSGAGLAILKSNSPSCGCGKIFTHDFESLKLGDGTTTAILKKAGIKVVDESEYRDALNEYRK</sequence>
<dbReference type="InterPro" id="IPR007553">
    <property type="entry name" value="2-thiour_desulf"/>
</dbReference>
<comment type="caution">
    <text evidence="1">The sequence shown here is derived from an EMBL/GenBank/DDBJ whole genome shotgun (WGS) entry which is preliminary data.</text>
</comment>
<dbReference type="PANTHER" id="PTHR30087">
    <property type="entry name" value="INNER MEMBRANE PROTEIN"/>
    <property type="match status" value="1"/>
</dbReference>
<dbReference type="EMBL" id="BAABFL010000391">
    <property type="protein sequence ID" value="GAA4650384.1"/>
    <property type="molecule type" value="Genomic_DNA"/>
</dbReference>
<dbReference type="Proteomes" id="UP001500604">
    <property type="component" value="Unassembled WGS sequence"/>
</dbReference>
<dbReference type="PANTHER" id="PTHR30087:SF1">
    <property type="entry name" value="HYPOTHETICAL CYTOSOLIC PROTEIN"/>
    <property type="match status" value="1"/>
</dbReference>
<evidence type="ECO:0000313" key="1">
    <source>
        <dbReference type="EMBL" id="GAA4650384.1"/>
    </source>
</evidence>
<dbReference type="RefSeq" id="WP_345196549.1">
    <property type="nucleotide sequence ID" value="NZ_BAABFL010000391.1"/>
</dbReference>
<reference evidence="2" key="1">
    <citation type="journal article" date="2019" name="Int. J. Syst. Evol. Microbiol.">
        <title>The Global Catalogue of Microorganisms (GCM) 10K type strain sequencing project: providing services to taxonomists for standard genome sequencing and annotation.</title>
        <authorList>
            <consortium name="The Broad Institute Genomics Platform"/>
            <consortium name="The Broad Institute Genome Sequencing Center for Infectious Disease"/>
            <person name="Wu L."/>
            <person name="Ma J."/>
        </authorList>
    </citation>
    <scope>NUCLEOTIDE SEQUENCE [LARGE SCALE GENOMIC DNA]</scope>
    <source>
        <strain evidence="2">JCM 17805</strain>
    </source>
</reference>